<dbReference type="InterPro" id="IPR036163">
    <property type="entry name" value="HMA_dom_sf"/>
</dbReference>
<dbReference type="InterPro" id="IPR059000">
    <property type="entry name" value="ATPase_P-type_domA"/>
</dbReference>
<dbReference type="Proteomes" id="UP001063166">
    <property type="component" value="Unassembled WGS sequence"/>
</dbReference>
<dbReference type="InterPro" id="IPR001757">
    <property type="entry name" value="P_typ_ATPase"/>
</dbReference>
<dbReference type="PRINTS" id="PR00119">
    <property type="entry name" value="CATATPASE"/>
</dbReference>
<feature type="domain" description="HMA" evidence="12">
    <location>
        <begin position="129"/>
        <end position="194"/>
    </location>
</feature>
<dbReference type="GO" id="GO:0016020">
    <property type="term" value="C:membrane"/>
    <property type="evidence" value="ECO:0007669"/>
    <property type="project" value="UniProtKB-SubCell"/>
</dbReference>
<dbReference type="SUPFAM" id="SSF55008">
    <property type="entry name" value="HMA, heavy metal-associated domain"/>
    <property type="match status" value="2"/>
</dbReference>
<feature type="region of interest" description="Disordered" evidence="11">
    <location>
        <begin position="924"/>
        <end position="944"/>
    </location>
</feature>
<name>A0A9P3UI08_LYOSH</name>
<dbReference type="InterPro" id="IPR006121">
    <property type="entry name" value="HMA_dom"/>
</dbReference>
<feature type="transmembrane region" description="Helical" evidence="10">
    <location>
        <begin position="310"/>
        <end position="334"/>
    </location>
</feature>
<dbReference type="GO" id="GO:0016887">
    <property type="term" value="F:ATP hydrolysis activity"/>
    <property type="evidence" value="ECO:0007669"/>
    <property type="project" value="InterPro"/>
</dbReference>
<comment type="similarity">
    <text evidence="2 10">Belongs to the cation transport ATPase (P-type) (TC 3.A.3) family. Type IB subfamily.</text>
</comment>
<dbReference type="Pfam" id="PF00702">
    <property type="entry name" value="Hydrolase"/>
    <property type="match status" value="1"/>
</dbReference>
<evidence type="ECO:0000256" key="4">
    <source>
        <dbReference type="ARBA" id="ARBA00022723"/>
    </source>
</evidence>
<dbReference type="Gene3D" id="3.30.70.100">
    <property type="match status" value="2"/>
</dbReference>
<dbReference type="CDD" id="cd02094">
    <property type="entry name" value="P-type_ATPase_Cu-like"/>
    <property type="match status" value="1"/>
</dbReference>
<evidence type="ECO:0000313" key="13">
    <source>
        <dbReference type="EMBL" id="GLB33788.1"/>
    </source>
</evidence>
<keyword evidence="6 10" id="KW-0067">ATP-binding</keyword>
<dbReference type="PANTHER" id="PTHR43520">
    <property type="entry name" value="ATP7, ISOFORM B"/>
    <property type="match status" value="1"/>
</dbReference>
<keyword evidence="7" id="KW-1278">Translocase</keyword>
<keyword evidence="5 10" id="KW-0547">Nucleotide-binding</keyword>
<keyword evidence="4 10" id="KW-0479">Metal-binding</keyword>
<reference evidence="13" key="1">
    <citation type="submission" date="2022-07" db="EMBL/GenBank/DDBJ databases">
        <title>The genome of Lyophyllum shimeji provides insight into the initial evolution of ectomycorrhizal fungal genome.</title>
        <authorList>
            <person name="Kobayashi Y."/>
            <person name="Shibata T."/>
            <person name="Hirakawa H."/>
            <person name="Shigenobu S."/>
            <person name="Nishiyama T."/>
            <person name="Yamada A."/>
            <person name="Hasebe M."/>
            <person name="Kawaguchi M."/>
        </authorList>
    </citation>
    <scope>NUCLEOTIDE SEQUENCE</scope>
    <source>
        <strain evidence="13">AT787</strain>
    </source>
</reference>
<feature type="region of interest" description="Disordered" evidence="11">
    <location>
        <begin position="1074"/>
        <end position="1095"/>
    </location>
</feature>
<dbReference type="PROSITE" id="PS01047">
    <property type="entry name" value="HMA_1"/>
    <property type="match status" value="2"/>
</dbReference>
<evidence type="ECO:0000259" key="12">
    <source>
        <dbReference type="PROSITE" id="PS50846"/>
    </source>
</evidence>
<feature type="transmembrane region" description="Helical" evidence="10">
    <location>
        <begin position="354"/>
        <end position="373"/>
    </location>
</feature>
<dbReference type="CDD" id="cd00371">
    <property type="entry name" value="HMA"/>
    <property type="match status" value="2"/>
</dbReference>
<gene>
    <name evidence="13" type="ORF">LshimejAT787_0106720</name>
</gene>
<dbReference type="SFLD" id="SFLDG00002">
    <property type="entry name" value="C1.7:_P-type_atpase_like"/>
    <property type="match status" value="1"/>
</dbReference>
<keyword evidence="8 10" id="KW-1133">Transmembrane helix</keyword>
<proteinExistence type="inferred from homology"/>
<feature type="compositionally biased region" description="Basic and acidic residues" evidence="11">
    <location>
        <begin position="1084"/>
        <end position="1095"/>
    </location>
</feature>
<dbReference type="SUPFAM" id="SSF81653">
    <property type="entry name" value="Calcium ATPase, transduction domain A"/>
    <property type="match status" value="1"/>
</dbReference>
<dbReference type="GO" id="GO:0055070">
    <property type="term" value="P:copper ion homeostasis"/>
    <property type="evidence" value="ECO:0007669"/>
    <property type="project" value="TreeGrafter"/>
</dbReference>
<feature type="transmembrane region" description="Helical" evidence="10">
    <location>
        <begin position="1016"/>
        <end position="1038"/>
    </location>
</feature>
<dbReference type="InterPro" id="IPR023299">
    <property type="entry name" value="ATPase_P-typ_cyto_dom_N"/>
</dbReference>
<evidence type="ECO:0000256" key="9">
    <source>
        <dbReference type="ARBA" id="ARBA00023136"/>
    </source>
</evidence>
<dbReference type="GO" id="GO:0043682">
    <property type="term" value="F:P-type divalent copper transporter activity"/>
    <property type="evidence" value="ECO:0007669"/>
    <property type="project" value="TreeGrafter"/>
</dbReference>
<comment type="caution">
    <text evidence="13">The sequence shown here is derived from an EMBL/GenBank/DDBJ whole genome shotgun (WGS) entry which is preliminary data.</text>
</comment>
<dbReference type="InterPro" id="IPR017969">
    <property type="entry name" value="Heavy-metal-associated_CS"/>
</dbReference>
<evidence type="ECO:0000256" key="6">
    <source>
        <dbReference type="ARBA" id="ARBA00022840"/>
    </source>
</evidence>
<keyword evidence="3 10" id="KW-0812">Transmembrane</keyword>
<dbReference type="GO" id="GO:0005507">
    <property type="term" value="F:copper ion binding"/>
    <property type="evidence" value="ECO:0007669"/>
    <property type="project" value="TreeGrafter"/>
</dbReference>
<dbReference type="AlphaFoldDB" id="A0A9P3UI08"/>
<feature type="domain" description="HMA" evidence="12">
    <location>
        <begin position="9"/>
        <end position="75"/>
    </location>
</feature>
<dbReference type="Gene3D" id="3.40.1110.10">
    <property type="entry name" value="Calcium-transporting ATPase, cytoplasmic domain N"/>
    <property type="match status" value="1"/>
</dbReference>
<feature type="transmembrane region" description="Helical" evidence="10">
    <location>
        <begin position="670"/>
        <end position="698"/>
    </location>
</feature>
<dbReference type="Pfam" id="PF00122">
    <property type="entry name" value="E1-E2_ATPase"/>
    <property type="match status" value="1"/>
</dbReference>
<accession>A0A9P3UI08</accession>
<dbReference type="InterPro" id="IPR008250">
    <property type="entry name" value="ATPase_P-typ_transduc_dom_A_sf"/>
</dbReference>
<evidence type="ECO:0000256" key="11">
    <source>
        <dbReference type="SAM" id="MobiDB-lite"/>
    </source>
</evidence>
<feature type="transmembrane region" description="Helical" evidence="10">
    <location>
        <begin position="409"/>
        <end position="429"/>
    </location>
</feature>
<feature type="compositionally biased region" description="Basic and acidic residues" evidence="11">
    <location>
        <begin position="924"/>
        <end position="934"/>
    </location>
</feature>
<dbReference type="OrthoDB" id="432719at2759"/>
<feature type="transmembrane region" description="Helical" evidence="10">
    <location>
        <begin position="1044"/>
        <end position="1064"/>
    </location>
</feature>
<dbReference type="SUPFAM" id="SSF81665">
    <property type="entry name" value="Calcium ATPase, transmembrane domain M"/>
    <property type="match status" value="1"/>
</dbReference>
<dbReference type="InterPro" id="IPR044492">
    <property type="entry name" value="P_typ_ATPase_HD_dom"/>
</dbReference>
<comment type="subcellular location">
    <subcellularLocation>
        <location evidence="1">Membrane</location>
        <topology evidence="1">Multi-pass membrane protein</topology>
    </subcellularLocation>
</comment>
<feature type="transmembrane region" description="Helical" evidence="10">
    <location>
        <begin position="628"/>
        <end position="650"/>
    </location>
</feature>
<dbReference type="InterPro" id="IPR023298">
    <property type="entry name" value="ATPase_P-typ_TM_dom_sf"/>
</dbReference>
<evidence type="ECO:0000256" key="2">
    <source>
        <dbReference type="ARBA" id="ARBA00006024"/>
    </source>
</evidence>
<evidence type="ECO:0000256" key="5">
    <source>
        <dbReference type="ARBA" id="ARBA00022741"/>
    </source>
</evidence>
<dbReference type="PROSITE" id="PS50846">
    <property type="entry name" value="HMA_2"/>
    <property type="match status" value="2"/>
</dbReference>
<dbReference type="SFLD" id="SFLDS00003">
    <property type="entry name" value="Haloacid_Dehalogenase"/>
    <property type="match status" value="1"/>
</dbReference>
<dbReference type="Pfam" id="PF00403">
    <property type="entry name" value="HMA"/>
    <property type="match status" value="2"/>
</dbReference>
<sequence>MARNSQRARTTVNRVTNLHCTSCVSTVERCIEKLSSLPTSVEISLEQHLVTVNHSKELSPSTIRSALLEAGFDVLPGTDQLHEDIHFPNTPNEKHLEYCGHCKAQHERLLAGAEQTQSSGVEEDPQYPCAVTLSVGGMTCSSCAITITEAVSRMRGVSDVVVNVLEGFATVVVEAKGLAEDVSNSIEDCGFEARILNVEPLRQEGKERDQPSERTVSLRVDGLSSRDCARKVMSAIELFGNSITVLKPLTSHTDPILTISYRPNVPTLSIRVIMASVASAGSPPFRVTIEQPLTIEQLSRAMQLRERRSIFFRLLFAFVAAIPTLIIGVVYMTMVKDGDPTKEYLMQPIWAGNVPRAEWALLFISTPVMFYSASGYHKRTVKEISALWRPGSSVPYLERFTRFGSMNMLVSFGVSVSYFASIGLMVLAARTPHQRTGSTTTYFDTVVFLTMFLLAGRYIEAYSKARTADAVSALTSLRPADAFLLVRTKPRESLSPTASTVDDAEKGGLDLEQDGQVVPLHSSIEKVPVDHLEIGDIVRVASGSTPPADGSIISGQQGLFDESSLTGESRLIKKLRGDQVFVGTINKGQPLHVRVEAIGGTTMLDKIVKVVREGQTHRAPIERVADRIVRYFVPVVTLLSLVTWVIWLALGLNGSLPAHYLDIEIGGWPVWSLQFAIAVFVVACPCGIALAAPTALLVGMGLAAKFGILARGGGEAFQEMAQLDLMVFDKTGTLTEGGEPRVSDCVIPSSSPWPRSTILGIATELESVSTHPLATAIRHFAKDSDNQTGASFEEIAGKGVKAVFASLQCTAIIGNEVWMKDHGAVINDDLSRRLMDWKLEAKSVVLLALRRDQDDVFCIAAIFAVADPLRPGVLEVISQLADQGISSWMISGDNFTTASAVARAVGIPADHVIAGVLPHEKSQHIERLQRDSSKRNSGSGKWTRTRSQTRTIVGMVGDGINDAPALAVADVGIAIGSGSDIALSSASFILLSSDLRSLITLHDLSRRIINRVKFNFGWAMIYNMIAVPVAAGVIYPAGHRLDPVWASLAMALSSVSVVCSSLLLRTYKEPPVQRAARSVNSGRDSPKSEQIERPS</sequence>
<evidence type="ECO:0000256" key="3">
    <source>
        <dbReference type="ARBA" id="ARBA00022692"/>
    </source>
</evidence>
<dbReference type="PANTHER" id="PTHR43520:SF32">
    <property type="entry name" value="COPPER RESISTANCE P-TYPE ATPASE (EUROFUNG)"/>
    <property type="match status" value="1"/>
</dbReference>
<dbReference type="PROSITE" id="PS00154">
    <property type="entry name" value="ATPASE_E1_E2"/>
    <property type="match status" value="1"/>
</dbReference>
<dbReference type="NCBIfam" id="TIGR01494">
    <property type="entry name" value="ATPase_P-type"/>
    <property type="match status" value="2"/>
</dbReference>
<evidence type="ECO:0000313" key="14">
    <source>
        <dbReference type="Proteomes" id="UP001063166"/>
    </source>
</evidence>
<feature type="compositionally biased region" description="Polar residues" evidence="11">
    <location>
        <begin position="935"/>
        <end position="944"/>
    </location>
</feature>
<dbReference type="EMBL" id="BRPK01000001">
    <property type="protein sequence ID" value="GLB33788.1"/>
    <property type="molecule type" value="Genomic_DNA"/>
</dbReference>
<dbReference type="InterPro" id="IPR027256">
    <property type="entry name" value="P-typ_ATPase_IB"/>
</dbReference>
<evidence type="ECO:0000256" key="7">
    <source>
        <dbReference type="ARBA" id="ARBA00022967"/>
    </source>
</evidence>
<dbReference type="Gene3D" id="2.70.150.10">
    <property type="entry name" value="Calcium-transporting ATPase, cytoplasmic transduction domain A"/>
    <property type="match status" value="1"/>
</dbReference>
<protein>
    <submittedName>
        <fullName evidence="13">Heavy-metal-associated domain containing protein</fullName>
    </submittedName>
</protein>
<dbReference type="NCBIfam" id="TIGR01525">
    <property type="entry name" value="ATPase-IB_hvy"/>
    <property type="match status" value="1"/>
</dbReference>
<dbReference type="SUPFAM" id="SSF56784">
    <property type="entry name" value="HAD-like"/>
    <property type="match status" value="1"/>
</dbReference>
<dbReference type="Gene3D" id="3.40.50.1000">
    <property type="entry name" value="HAD superfamily/HAD-like"/>
    <property type="match status" value="1"/>
</dbReference>
<dbReference type="InterPro" id="IPR023214">
    <property type="entry name" value="HAD_sf"/>
</dbReference>
<feature type="transmembrane region" description="Helical" evidence="10">
    <location>
        <begin position="441"/>
        <end position="459"/>
    </location>
</feature>
<dbReference type="InterPro" id="IPR018303">
    <property type="entry name" value="ATPase_P-typ_P_site"/>
</dbReference>
<dbReference type="SFLD" id="SFLDF00027">
    <property type="entry name" value="p-type_atpase"/>
    <property type="match status" value="1"/>
</dbReference>
<evidence type="ECO:0000256" key="10">
    <source>
        <dbReference type="RuleBase" id="RU362081"/>
    </source>
</evidence>
<keyword evidence="14" id="KW-1185">Reference proteome</keyword>
<dbReference type="InterPro" id="IPR036412">
    <property type="entry name" value="HAD-like_sf"/>
</dbReference>
<organism evidence="13 14">
    <name type="scientific">Lyophyllum shimeji</name>
    <name type="common">Hon-shimeji</name>
    <name type="synonym">Tricholoma shimeji</name>
    <dbReference type="NCBI Taxonomy" id="47721"/>
    <lineage>
        <taxon>Eukaryota</taxon>
        <taxon>Fungi</taxon>
        <taxon>Dikarya</taxon>
        <taxon>Basidiomycota</taxon>
        <taxon>Agaricomycotina</taxon>
        <taxon>Agaricomycetes</taxon>
        <taxon>Agaricomycetidae</taxon>
        <taxon>Agaricales</taxon>
        <taxon>Tricholomatineae</taxon>
        <taxon>Lyophyllaceae</taxon>
        <taxon>Lyophyllum</taxon>
    </lineage>
</organism>
<keyword evidence="9 10" id="KW-0472">Membrane</keyword>
<evidence type="ECO:0000256" key="8">
    <source>
        <dbReference type="ARBA" id="ARBA00022989"/>
    </source>
</evidence>
<evidence type="ECO:0000256" key="1">
    <source>
        <dbReference type="ARBA" id="ARBA00004141"/>
    </source>
</evidence>
<dbReference type="GO" id="GO:0005524">
    <property type="term" value="F:ATP binding"/>
    <property type="evidence" value="ECO:0007669"/>
    <property type="project" value="UniProtKB-UniRule"/>
</dbReference>